<protein>
    <submittedName>
        <fullName evidence="2">Apolipoprotein acyltransferase</fullName>
    </submittedName>
</protein>
<feature type="transmembrane region" description="Helical" evidence="1">
    <location>
        <begin position="21"/>
        <end position="40"/>
    </location>
</feature>
<dbReference type="Proteomes" id="UP000608594">
    <property type="component" value="Unassembled WGS sequence"/>
</dbReference>
<name>A0A926GE31_9RHOB</name>
<organism evidence="2 3">
    <name type="scientific">Paracoccus amoyensis</name>
    <dbReference type="NCBI Taxonomy" id="2760093"/>
    <lineage>
        <taxon>Bacteria</taxon>
        <taxon>Pseudomonadati</taxon>
        <taxon>Pseudomonadota</taxon>
        <taxon>Alphaproteobacteria</taxon>
        <taxon>Rhodobacterales</taxon>
        <taxon>Paracoccaceae</taxon>
        <taxon>Paracoccus</taxon>
    </lineage>
</organism>
<keyword evidence="1" id="KW-1133">Transmembrane helix</keyword>
<dbReference type="GO" id="GO:0016746">
    <property type="term" value="F:acyltransferase activity"/>
    <property type="evidence" value="ECO:0007669"/>
    <property type="project" value="UniProtKB-KW"/>
</dbReference>
<keyword evidence="3" id="KW-1185">Reference proteome</keyword>
<keyword evidence="1" id="KW-0812">Transmembrane</keyword>
<keyword evidence="2" id="KW-0808">Transferase</keyword>
<evidence type="ECO:0000313" key="3">
    <source>
        <dbReference type="Proteomes" id="UP000608594"/>
    </source>
</evidence>
<keyword evidence="1" id="KW-0472">Membrane</keyword>
<reference evidence="2" key="1">
    <citation type="submission" date="2020-08" db="EMBL/GenBank/DDBJ databases">
        <title>Paracoccus amoyensis sp. nov., isolated from the surface seawater at coast of Xiamen, Fujian.</title>
        <authorList>
            <person name="Lyu L."/>
        </authorList>
    </citation>
    <scope>NUCLEOTIDE SEQUENCE</scope>
    <source>
        <strain evidence="2">11-3</strain>
    </source>
</reference>
<keyword evidence="2" id="KW-0012">Acyltransferase</keyword>
<comment type="caution">
    <text evidence="2">The sequence shown here is derived from an EMBL/GenBank/DDBJ whole genome shotgun (WGS) entry which is preliminary data.</text>
</comment>
<dbReference type="EMBL" id="JACOQL010000001">
    <property type="protein sequence ID" value="MBC9245669.1"/>
    <property type="molecule type" value="Genomic_DNA"/>
</dbReference>
<accession>A0A926GE31</accession>
<evidence type="ECO:0000256" key="1">
    <source>
        <dbReference type="SAM" id="Phobius"/>
    </source>
</evidence>
<feature type="transmembrane region" description="Helical" evidence="1">
    <location>
        <begin position="52"/>
        <end position="72"/>
    </location>
</feature>
<proteinExistence type="predicted"/>
<dbReference type="AlphaFoldDB" id="A0A926GE31"/>
<sequence length="76" mass="8304">MVARTRVSVYLLLQEKITRKAQMILIAAVVIGAFLGWRRAGQVGGNTRDKAQYAIAFALAFAIVGLLATVIIDRMI</sequence>
<gene>
    <name evidence="2" type="ORF">H4P12_02825</name>
</gene>
<evidence type="ECO:0000313" key="2">
    <source>
        <dbReference type="EMBL" id="MBC9245669.1"/>
    </source>
</evidence>